<dbReference type="Proteomes" id="UP000294689">
    <property type="component" value="Unassembled WGS sequence"/>
</dbReference>
<dbReference type="OrthoDB" id="709544at2"/>
<name>A0A4R7QBV5_9FLAO</name>
<protein>
    <submittedName>
        <fullName evidence="2">Uncharacterized protein</fullName>
    </submittedName>
</protein>
<keyword evidence="1" id="KW-0472">Membrane</keyword>
<gene>
    <name evidence="2" type="ORF">BXY82_0003</name>
</gene>
<evidence type="ECO:0000313" key="2">
    <source>
        <dbReference type="EMBL" id="TDU44552.1"/>
    </source>
</evidence>
<feature type="transmembrane region" description="Helical" evidence="1">
    <location>
        <begin position="6"/>
        <end position="29"/>
    </location>
</feature>
<dbReference type="AlphaFoldDB" id="A0A4R7QBV5"/>
<organism evidence="2 3">
    <name type="scientific">Gelidibacter sediminis</name>
    <dbReference type="NCBI Taxonomy" id="1608710"/>
    <lineage>
        <taxon>Bacteria</taxon>
        <taxon>Pseudomonadati</taxon>
        <taxon>Bacteroidota</taxon>
        <taxon>Flavobacteriia</taxon>
        <taxon>Flavobacteriales</taxon>
        <taxon>Flavobacteriaceae</taxon>
        <taxon>Gelidibacter</taxon>
    </lineage>
</organism>
<comment type="caution">
    <text evidence="2">The sequence shown here is derived from an EMBL/GenBank/DDBJ whole genome shotgun (WGS) entry which is preliminary data.</text>
</comment>
<reference evidence="2 3" key="1">
    <citation type="submission" date="2019-03" db="EMBL/GenBank/DDBJ databases">
        <title>Genomic Encyclopedia of Archaeal and Bacterial Type Strains, Phase II (KMG-II): from individual species to whole genera.</title>
        <authorList>
            <person name="Goeker M."/>
        </authorList>
    </citation>
    <scope>NUCLEOTIDE SEQUENCE [LARGE SCALE GENOMIC DNA]</scope>
    <source>
        <strain evidence="2 3">DSM 28135</strain>
    </source>
</reference>
<keyword evidence="1" id="KW-1133">Transmembrane helix</keyword>
<dbReference type="EMBL" id="SOBW01000001">
    <property type="protein sequence ID" value="TDU44552.1"/>
    <property type="molecule type" value="Genomic_DNA"/>
</dbReference>
<accession>A0A4R7QBV5</accession>
<evidence type="ECO:0000256" key="1">
    <source>
        <dbReference type="SAM" id="Phobius"/>
    </source>
</evidence>
<sequence>MDSFLIFWFLIIFLAIGIVVGLIYLGYWIPKHFGKRKLGKWIAGILSIAVLTMILSVVFEDELFFKSDAENLLTKHDIELKDNFKLNSNKFSGIFDFYHRFELTISEKDKIRLIEKIISADNFQENVDNEFDFRIDKPRYSKNNENKEFTANYHTERKYIYEYYKPNEIGNKPTFNRISILKKENKLIYENISD</sequence>
<dbReference type="RefSeq" id="WP_133756138.1">
    <property type="nucleotide sequence ID" value="NZ_SOBW01000001.1"/>
</dbReference>
<proteinExistence type="predicted"/>
<feature type="transmembrane region" description="Helical" evidence="1">
    <location>
        <begin position="41"/>
        <end position="59"/>
    </location>
</feature>
<keyword evidence="1" id="KW-0812">Transmembrane</keyword>
<keyword evidence="3" id="KW-1185">Reference proteome</keyword>
<evidence type="ECO:0000313" key="3">
    <source>
        <dbReference type="Proteomes" id="UP000294689"/>
    </source>
</evidence>